<sequence>MASVPEFSSDYSFSDNFTQFQNPLLIPQENCIHGTTPSSATSGEEISFPMFLDNGGFAVFQQEQRNLSPSVPTAVFPDNNVSSGCGFDGGYQLQDVLDEFGEECNRILHQDFKPVNMGDNWGVQGNRMVPAVQDNNHKVVRFRLRLILRGRYCRARKVGTSPKKVFLHSQRKSRLKVCDTGPSELIKMKP</sequence>
<comment type="caution">
    <text evidence="1">The sequence shown here is derived from an EMBL/GenBank/DDBJ whole genome shotgun (WGS) entry which is preliminary data.</text>
</comment>
<accession>A0A6A2ZGR0</accession>
<reference evidence="1" key="1">
    <citation type="submission" date="2019-09" db="EMBL/GenBank/DDBJ databases">
        <title>Draft genome information of white flower Hibiscus syriacus.</title>
        <authorList>
            <person name="Kim Y.-M."/>
        </authorList>
    </citation>
    <scope>NUCLEOTIDE SEQUENCE [LARGE SCALE GENOMIC DNA]</scope>
    <source>
        <strain evidence="1">YM2019G1</strain>
    </source>
</reference>
<dbReference type="Proteomes" id="UP000436088">
    <property type="component" value="Unassembled WGS sequence"/>
</dbReference>
<proteinExistence type="predicted"/>
<evidence type="ECO:0000313" key="1">
    <source>
        <dbReference type="EMBL" id="KAE8691164.1"/>
    </source>
</evidence>
<evidence type="ECO:0008006" key="3">
    <source>
        <dbReference type="Google" id="ProtNLM"/>
    </source>
</evidence>
<name>A0A6A2ZGR0_HIBSY</name>
<dbReference type="EMBL" id="VEPZ02001150">
    <property type="protein sequence ID" value="KAE8691164.1"/>
    <property type="molecule type" value="Genomic_DNA"/>
</dbReference>
<organism evidence="1 2">
    <name type="scientific">Hibiscus syriacus</name>
    <name type="common">Rose of Sharon</name>
    <dbReference type="NCBI Taxonomy" id="106335"/>
    <lineage>
        <taxon>Eukaryota</taxon>
        <taxon>Viridiplantae</taxon>
        <taxon>Streptophyta</taxon>
        <taxon>Embryophyta</taxon>
        <taxon>Tracheophyta</taxon>
        <taxon>Spermatophyta</taxon>
        <taxon>Magnoliopsida</taxon>
        <taxon>eudicotyledons</taxon>
        <taxon>Gunneridae</taxon>
        <taxon>Pentapetalae</taxon>
        <taxon>rosids</taxon>
        <taxon>malvids</taxon>
        <taxon>Malvales</taxon>
        <taxon>Malvaceae</taxon>
        <taxon>Malvoideae</taxon>
        <taxon>Hibiscus</taxon>
    </lineage>
</organism>
<protein>
    <recommendedName>
        <fullName evidence="3">CCT domain-containing protein</fullName>
    </recommendedName>
</protein>
<gene>
    <name evidence="1" type="ORF">F3Y22_tig00110893pilonHSYRG01358</name>
</gene>
<keyword evidence="2" id="KW-1185">Reference proteome</keyword>
<evidence type="ECO:0000313" key="2">
    <source>
        <dbReference type="Proteomes" id="UP000436088"/>
    </source>
</evidence>
<dbReference type="AlphaFoldDB" id="A0A6A2ZGR0"/>